<sequence>MSGSSRSGPSRRPASPTSSTGSCPAPRRGDVVPASGQWVAFLVASFLFIQVPGPSLLFMLGRALTVSLREALLSVAGNASGLLTQAVLVAIGLGAVVAASATAYLAVKLIGAAYVVWLGVQAFRHRRDARLALSSDMRPPERARAALTTGFVVGVTNPKTVLFFIAFLPQFTSASAPAAPQVVLLGLVFASMALVSDSVWATLAGKARTWLARRPQRLDTLGAAGGVMMIGLGTTLLVAE</sequence>
<keyword evidence="4 7" id="KW-1133">Transmembrane helix</keyword>
<evidence type="ECO:0000256" key="4">
    <source>
        <dbReference type="ARBA" id="ARBA00022989"/>
    </source>
</evidence>
<feature type="transmembrane region" description="Helical" evidence="7">
    <location>
        <begin position="179"/>
        <end position="200"/>
    </location>
</feature>
<proteinExistence type="predicted"/>
<feature type="transmembrane region" description="Helical" evidence="7">
    <location>
        <begin position="38"/>
        <end position="60"/>
    </location>
</feature>
<evidence type="ECO:0000256" key="6">
    <source>
        <dbReference type="SAM" id="MobiDB-lite"/>
    </source>
</evidence>
<dbReference type="PIRSF" id="PIRSF006324">
    <property type="entry name" value="LeuE"/>
    <property type="match status" value="1"/>
</dbReference>
<feature type="compositionally biased region" description="Low complexity" evidence="6">
    <location>
        <begin position="1"/>
        <end position="22"/>
    </location>
</feature>
<dbReference type="Proteomes" id="UP000279994">
    <property type="component" value="Unassembled WGS sequence"/>
</dbReference>
<feature type="transmembrane region" description="Helical" evidence="7">
    <location>
        <begin position="145"/>
        <end position="167"/>
    </location>
</feature>
<feature type="transmembrane region" description="Helical" evidence="7">
    <location>
        <begin position="72"/>
        <end position="97"/>
    </location>
</feature>
<evidence type="ECO:0000256" key="7">
    <source>
        <dbReference type="SAM" id="Phobius"/>
    </source>
</evidence>
<feature type="transmembrane region" description="Helical" evidence="7">
    <location>
        <begin position="221"/>
        <end position="239"/>
    </location>
</feature>
<keyword evidence="3 7" id="KW-0812">Transmembrane</keyword>
<reference evidence="8 9" key="1">
    <citation type="submission" date="2018-11" db="EMBL/GenBank/DDBJ databases">
        <authorList>
            <person name="Li F."/>
        </authorList>
    </citation>
    <scope>NUCLEOTIDE SEQUENCE [LARGE SCALE GENOMIC DNA]</scope>
    <source>
        <strain evidence="8 9">Gsoil 818</strain>
    </source>
</reference>
<dbReference type="GO" id="GO:0005886">
    <property type="term" value="C:plasma membrane"/>
    <property type="evidence" value="ECO:0007669"/>
    <property type="project" value="UniProtKB-SubCell"/>
</dbReference>
<evidence type="ECO:0000313" key="9">
    <source>
        <dbReference type="Proteomes" id="UP000279994"/>
    </source>
</evidence>
<dbReference type="AlphaFoldDB" id="A0A3N0GTH4"/>
<dbReference type="OrthoDB" id="3175972at2"/>
<keyword evidence="2" id="KW-1003">Cell membrane</keyword>
<accession>A0A3N0GTH4</accession>
<dbReference type="PANTHER" id="PTHR30086">
    <property type="entry name" value="ARGININE EXPORTER PROTEIN ARGO"/>
    <property type="match status" value="1"/>
</dbReference>
<dbReference type="PANTHER" id="PTHR30086:SF20">
    <property type="entry name" value="ARGININE EXPORTER PROTEIN ARGO-RELATED"/>
    <property type="match status" value="1"/>
</dbReference>
<evidence type="ECO:0000256" key="3">
    <source>
        <dbReference type="ARBA" id="ARBA00022692"/>
    </source>
</evidence>
<dbReference type="InterPro" id="IPR001123">
    <property type="entry name" value="LeuE-type"/>
</dbReference>
<protein>
    <submittedName>
        <fullName evidence="8">LysE family translocator</fullName>
    </submittedName>
</protein>
<dbReference type="EMBL" id="RJSF01000019">
    <property type="protein sequence ID" value="RNM15775.1"/>
    <property type="molecule type" value="Genomic_DNA"/>
</dbReference>
<gene>
    <name evidence="8" type="ORF">EFL26_06225</name>
</gene>
<feature type="region of interest" description="Disordered" evidence="6">
    <location>
        <begin position="1"/>
        <end position="26"/>
    </location>
</feature>
<keyword evidence="9" id="KW-1185">Reference proteome</keyword>
<evidence type="ECO:0000256" key="1">
    <source>
        <dbReference type="ARBA" id="ARBA00004651"/>
    </source>
</evidence>
<organism evidence="8 9">
    <name type="scientific">Nocardioides pocheonensis</name>
    <dbReference type="NCBI Taxonomy" id="661485"/>
    <lineage>
        <taxon>Bacteria</taxon>
        <taxon>Bacillati</taxon>
        <taxon>Actinomycetota</taxon>
        <taxon>Actinomycetes</taxon>
        <taxon>Propionibacteriales</taxon>
        <taxon>Nocardioidaceae</taxon>
        <taxon>Nocardioides</taxon>
    </lineage>
</organism>
<name>A0A3N0GTH4_9ACTN</name>
<comment type="caution">
    <text evidence="8">The sequence shown here is derived from an EMBL/GenBank/DDBJ whole genome shotgun (WGS) entry which is preliminary data.</text>
</comment>
<dbReference type="Pfam" id="PF01810">
    <property type="entry name" value="LysE"/>
    <property type="match status" value="1"/>
</dbReference>
<feature type="transmembrane region" description="Helical" evidence="7">
    <location>
        <begin position="103"/>
        <end position="124"/>
    </location>
</feature>
<evidence type="ECO:0000256" key="2">
    <source>
        <dbReference type="ARBA" id="ARBA00022475"/>
    </source>
</evidence>
<comment type="subcellular location">
    <subcellularLocation>
        <location evidence="1">Cell membrane</location>
        <topology evidence="1">Multi-pass membrane protein</topology>
    </subcellularLocation>
</comment>
<evidence type="ECO:0000256" key="5">
    <source>
        <dbReference type="ARBA" id="ARBA00023136"/>
    </source>
</evidence>
<keyword evidence="5 7" id="KW-0472">Membrane</keyword>
<dbReference type="GO" id="GO:0015171">
    <property type="term" value="F:amino acid transmembrane transporter activity"/>
    <property type="evidence" value="ECO:0007669"/>
    <property type="project" value="TreeGrafter"/>
</dbReference>
<dbReference type="PROSITE" id="PS51257">
    <property type="entry name" value="PROKAR_LIPOPROTEIN"/>
    <property type="match status" value="1"/>
</dbReference>
<evidence type="ECO:0000313" key="8">
    <source>
        <dbReference type="EMBL" id="RNM15775.1"/>
    </source>
</evidence>